<comment type="catalytic activity">
    <reaction evidence="1">
        <text>ATP + protein L-histidine = ADP + protein N-phospho-L-histidine.</text>
        <dbReference type="EC" id="2.7.13.3"/>
    </reaction>
</comment>
<feature type="domain" description="PAS" evidence="10">
    <location>
        <begin position="35"/>
        <end position="77"/>
    </location>
</feature>
<dbReference type="InterPro" id="IPR036097">
    <property type="entry name" value="HisK_dim/P_sf"/>
</dbReference>
<dbReference type="SMART" id="SM00387">
    <property type="entry name" value="HATPase_c"/>
    <property type="match status" value="1"/>
</dbReference>
<dbReference type="InterPro" id="IPR003661">
    <property type="entry name" value="HisK_dim/P_dom"/>
</dbReference>
<dbReference type="Gene3D" id="3.30.450.20">
    <property type="entry name" value="PAS domain"/>
    <property type="match status" value="1"/>
</dbReference>
<evidence type="ECO:0000259" key="9">
    <source>
        <dbReference type="PROSITE" id="PS50109"/>
    </source>
</evidence>
<dbReference type="GO" id="GO:0000155">
    <property type="term" value="F:phosphorelay sensor kinase activity"/>
    <property type="evidence" value="ECO:0007669"/>
    <property type="project" value="InterPro"/>
</dbReference>
<dbReference type="SMART" id="SM00091">
    <property type="entry name" value="PAS"/>
    <property type="match status" value="1"/>
</dbReference>
<dbReference type="AlphaFoldDB" id="A0A8J3GEL7"/>
<keyword evidence="12" id="KW-1185">Reference proteome</keyword>
<name>A0A8J3GEL7_9BACT</name>
<keyword evidence="4" id="KW-0808">Transferase</keyword>
<evidence type="ECO:0000313" key="12">
    <source>
        <dbReference type="Proteomes" id="UP000642829"/>
    </source>
</evidence>
<keyword evidence="5" id="KW-0547">Nucleotide-binding</keyword>
<dbReference type="SUPFAM" id="SSF55785">
    <property type="entry name" value="PYP-like sensor domain (PAS domain)"/>
    <property type="match status" value="1"/>
</dbReference>
<evidence type="ECO:0000313" key="11">
    <source>
        <dbReference type="EMBL" id="GHC10157.1"/>
    </source>
</evidence>
<keyword evidence="7" id="KW-0067">ATP-binding</keyword>
<dbReference type="CDD" id="cd00082">
    <property type="entry name" value="HisKA"/>
    <property type="match status" value="1"/>
</dbReference>
<dbReference type="InterPro" id="IPR005467">
    <property type="entry name" value="His_kinase_dom"/>
</dbReference>
<evidence type="ECO:0000256" key="5">
    <source>
        <dbReference type="ARBA" id="ARBA00022741"/>
    </source>
</evidence>
<dbReference type="InterPro" id="IPR035965">
    <property type="entry name" value="PAS-like_dom_sf"/>
</dbReference>
<keyword evidence="6 11" id="KW-0418">Kinase</keyword>
<dbReference type="Pfam" id="PF13188">
    <property type="entry name" value="PAS_8"/>
    <property type="match status" value="1"/>
</dbReference>
<reference evidence="11" key="1">
    <citation type="journal article" date="2014" name="Int. J. Syst. Evol. Microbiol.">
        <title>Complete genome sequence of Corynebacterium casei LMG S-19264T (=DSM 44701T), isolated from a smear-ripened cheese.</title>
        <authorList>
            <consortium name="US DOE Joint Genome Institute (JGI-PGF)"/>
            <person name="Walter F."/>
            <person name="Albersmeier A."/>
            <person name="Kalinowski J."/>
            <person name="Ruckert C."/>
        </authorList>
    </citation>
    <scope>NUCLEOTIDE SEQUENCE</scope>
    <source>
        <strain evidence="11">KCTC 12870</strain>
    </source>
</reference>
<dbReference type="RefSeq" id="WP_189516590.1">
    <property type="nucleotide sequence ID" value="NZ_BMXG01000023.1"/>
</dbReference>
<feature type="domain" description="Histidine kinase" evidence="9">
    <location>
        <begin position="176"/>
        <end position="389"/>
    </location>
</feature>
<dbReference type="GO" id="GO:0005524">
    <property type="term" value="F:ATP binding"/>
    <property type="evidence" value="ECO:0007669"/>
    <property type="project" value="UniProtKB-KW"/>
</dbReference>
<comment type="caution">
    <text evidence="11">The sequence shown here is derived from an EMBL/GenBank/DDBJ whole genome shotgun (WGS) entry which is preliminary data.</text>
</comment>
<accession>A0A8J3GEL7</accession>
<dbReference type="Gene3D" id="3.30.565.10">
    <property type="entry name" value="Histidine kinase-like ATPase, C-terminal domain"/>
    <property type="match status" value="1"/>
</dbReference>
<dbReference type="Pfam" id="PF00512">
    <property type="entry name" value="HisKA"/>
    <property type="match status" value="1"/>
</dbReference>
<dbReference type="PANTHER" id="PTHR43065:SF10">
    <property type="entry name" value="PEROXIDE STRESS-ACTIVATED HISTIDINE KINASE MAK3"/>
    <property type="match status" value="1"/>
</dbReference>
<dbReference type="Pfam" id="PF02518">
    <property type="entry name" value="HATPase_c"/>
    <property type="match status" value="1"/>
</dbReference>
<dbReference type="SUPFAM" id="SSF55874">
    <property type="entry name" value="ATPase domain of HSP90 chaperone/DNA topoisomerase II/histidine kinase"/>
    <property type="match status" value="1"/>
</dbReference>
<evidence type="ECO:0000259" key="10">
    <source>
        <dbReference type="PROSITE" id="PS50112"/>
    </source>
</evidence>
<dbReference type="PROSITE" id="PS50112">
    <property type="entry name" value="PAS"/>
    <property type="match status" value="1"/>
</dbReference>
<evidence type="ECO:0000256" key="7">
    <source>
        <dbReference type="ARBA" id="ARBA00022840"/>
    </source>
</evidence>
<dbReference type="Gene3D" id="1.10.287.130">
    <property type="match status" value="1"/>
</dbReference>
<keyword evidence="3" id="KW-0597">Phosphoprotein</keyword>
<proteinExistence type="predicted"/>
<dbReference type="InterPro" id="IPR003594">
    <property type="entry name" value="HATPase_dom"/>
</dbReference>
<dbReference type="InterPro" id="IPR000014">
    <property type="entry name" value="PAS"/>
</dbReference>
<dbReference type="SUPFAM" id="SSF47384">
    <property type="entry name" value="Homodimeric domain of signal transducing histidine kinase"/>
    <property type="match status" value="1"/>
</dbReference>
<sequence length="399" mass="44058">MAARSKISPLERILGRLDDLDATNLTILVQRLARERELLETVFNAIREGVLVIGQSGLVEYANAAALRILGLKEEDVGSMPVWKAVPDLARTMNLNATGQDGSGRRVRPAAVARELEITYPEHRFVRVYLTPFEGEGDKGAPLFTMILADITEDKLSTEQLIQDEKISSIFDLAAGVAHELGNPLNSINIHLQLLTRQISKMPKDPATAKMSNALDVCTNEVQRLDGIIANFLQAIRPQPLDLQEAPLLDVLDEVLNFLGDELTNLGVQVDVTVNDEAPVILGDRNQIKQVFFNVLKNAMEAMDAGGELRIASREDDEYVYLSFADTGVGIAQEDLSKIFQPYHTTKSSGHGLGMMICRRIMRDHGGQIGLDSRPESGTVVTLQFPQKHRRMRLLEAGD</sequence>
<evidence type="ECO:0000256" key="2">
    <source>
        <dbReference type="ARBA" id="ARBA00012438"/>
    </source>
</evidence>
<dbReference type="SMART" id="SM00388">
    <property type="entry name" value="HisKA"/>
    <property type="match status" value="1"/>
</dbReference>
<evidence type="ECO:0000256" key="1">
    <source>
        <dbReference type="ARBA" id="ARBA00000085"/>
    </source>
</evidence>
<keyword evidence="8" id="KW-0902">Two-component regulatory system</keyword>
<evidence type="ECO:0000256" key="6">
    <source>
        <dbReference type="ARBA" id="ARBA00022777"/>
    </source>
</evidence>
<dbReference type="Proteomes" id="UP000642829">
    <property type="component" value="Unassembled WGS sequence"/>
</dbReference>
<dbReference type="EC" id="2.7.13.3" evidence="2"/>
<dbReference type="InterPro" id="IPR004358">
    <property type="entry name" value="Sig_transdc_His_kin-like_C"/>
</dbReference>
<evidence type="ECO:0000256" key="4">
    <source>
        <dbReference type="ARBA" id="ARBA00022679"/>
    </source>
</evidence>
<dbReference type="CDD" id="cd00075">
    <property type="entry name" value="HATPase"/>
    <property type="match status" value="1"/>
</dbReference>
<reference evidence="11" key="2">
    <citation type="submission" date="2020-09" db="EMBL/GenBank/DDBJ databases">
        <authorList>
            <person name="Sun Q."/>
            <person name="Kim S."/>
        </authorList>
    </citation>
    <scope>NUCLEOTIDE SEQUENCE</scope>
    <source>
        <strain evidence="11">KCTC 12870</strain>
    </source>
</reference>
<dbReference type="PRINTS" id="PR00344">
    <property type="entry name" value="BCTRLSENSOR"/>
</dbReference>
<dbReference type="NCBIfam" id="TIGR00229">
    <property type="entry name" value="sensory_box"/>
    <property type="match status" value="1"/>
</dbReference>
<organism evidence="11 12">
    <name type="scientific">Cerasicoccus arenae</name>
    <dbReference type="NCBI Taxonomy" id="424488"/>
    <lineage>
        <taxon>Bacteria</taxon>
        <taxon>Pseudomonadati</taxon>
        <taxon>Verrucomicrobiota</taxon>
        <taxon>Opitutia</taxon>
        <taxon>Puniceicoccales</taxon>
        <taxon>Cerasicoccaceae</taxon>
        <taxon>Cerasicoccus</taxon>
    </lineage>
</organism>
<gene>
    <name evidence="11" type="ORF">GCM10007047_29330</name>
</gene>
<dbReference type="EMBL" id="BMXG01000023">
    <property type="protein sequence ID" value="GHC10157.1"/>
    <property type="molecule type" value="Genomic_DNA"/>
</dbReference>
<evidence type="ECO:0000256" key="8">
    <source>
        <dbReference type="ARBA" id="ARBA00023012"/>
    </source>
</evidence>
<evidence type="ECO:0000256" key="3">
    <source>
        <dbReference type="ARBA" id="ARBA00022553"/>
    </source>
</evidence>
<dbReference type="PROSITE" id="PS50109">
    <property type="entry name" value="HIS_KIN"/>
    <property type="match status" value="1"/>
</dbReference>
<dbReference type="PANTHER" id="PTHR43065">
    <property type="entry name" value="SENSOR HISTIDINE KINASE"/>
    <property type="match status" value="1"/>
</dbReference>
<dbReference type="InterPro" id="IPR036890">
    <property type="entry name" value="HATPase_C_sf"/>
</dbReference>
<protein>
    <recommendedName>
        <fullName evidence="2">histidine kinase</fullName>
        <ecNumber evidence="2">2.7.13.3</ecNumber>
    </recommendedName>
</protein>